<name>A0CGB7_PARTE</name>
<dbReference type="InParanoid" id="A0CGB7"/>
<sequence>MNICIQFNEIVIQTIRQNNINNNEKIPKKKIFELKYISNRMQFLNICIYAGGHHPSLSSGQVSDQFNNESSSNYIFEAKLDVRLKSK</sequence>
<reference evidence="1 2" key="1">
    <citation type="journal article" date="2006" name="Nature">
        <title>Global trends of whole-genome duplications revealed by the ciliate Paramecium tetraurelia.</title>
        <authorList>
            <consortium name="Genoscope"/>
            <person name="Aury J.-M."/>
            <person name="Jaillon O."/>
            <person name="Duret L."/>
            <person name="Noel B."/>
            <person name="Jubin C."/>
            <person name="Porcel B.M."/>
            <person name="Segurens B."/>
            <person name="Daubin V."/>
            <person name="Anthouard V."/>
            <person name="Aiach N."/>
            <person name="Arnaiz O."/>
            <person name="Billaut A."/>
            <person name="Beisson J."/>
            <person name="Blanc I."/>
            <person name="Bouhouche K."/>
            <person name="Camara F."/>
            <person name="Duharcourt S."/>
            <person name="Guigo R."/>
            <person name="Gogendeau D."/>
            <person name="Katinka M."/>
            <person name="Keller A.-M."/>
            <person name="Kissmehl R."/>
            <person name="Klotz C."/>
            <person name="Koll F."/>
            <person name="Le Moue A."/>
            <person name="Lepere C."/>
            <person name="Malinsky S."/>
            <person name="Nowacki M."/>
            <person name="Nowak J.K."/>
            <person name="Plattner H."/>
            <person name="Poulain J."/>
            <person name="Ruiz F."/>
            <person name="Serrano V."/>
            <person name="Zagulski M."/>
            <person name="Dessen P."/>
            <person name="Betermier M."/>
            <person name="Weissenbach J."/>
            <person name="Scarpelli C."/>
            <person name="Schachter V."/>
            <person name="Sperling L."/>
            <person name="Meyer E."/>
            <person name="Cohen J."/>
            <person name="Wincker P."/>
        </authorList>
    </citation>
    <scope>NUCLEOTIDE SEQUENCE [LARGE SCALE GENOMIC DNA]</scope>
    <source>
        <strain evidence="1 2">Stock d4-2</strain>
    </source>
</reference>
<gene>
    <name evidence="1" type="ORF">GSPATT00007274001</name>
</gene>
<dbReference type="HOGENOM" id="CLU_2488231_0_0_1"/>
<dbReference type="EMBL" id="CT868074">
    <property type="protein sequence ID" value="CAK69834.1"/>
    <property type="molecule type" value="Genomic_DNA"/>
</dbReference>
<accession>A0CGB7</accession>
<keyword evidence="2" id="KW-1185">Reference proteome</keyword>
<dbReference type="RefSeq" id="XP_001437231.1">
    <property type="nucleotide sequence ID" value="XM_001437194.1"/>
</dbReference>
<dbReference type="AlphaFoldDB" id="A0CGB7"/>
<evidence type="ECO:0000313" key="2">
    <source>
        <dbReference type="Proteomes" id="UP000000600"/>
    </source>
</evidence>
<evidence type="ECO:0000313" key="1">
    <source>
        <dbReference type="EMBL" id="CAK69834.1"/>
    </source>
</evidence>
<proteinExistence type="predicted"/>
<dbReference type="KEGG" id="ptm:GSPATT00007274001"/>
<dbReference type="Proteomes" id="UP000000600">
    <property type="component" value="Unassembled WGS sequence"/>
</dbReference>
<dbReference type="GeneID" id="5023018"/>
<organism evidence="1 2">
    <name type="scientific">Paramecium tetraurelia</name>
    <dbReference type="NCBI Taxonomy" id="5888"/>
    <lineage>
        <taxon>Eukaryota</taxon>
        <taxon>Sar</taxon>
        <taxon>Alveolata</taxon>
        <taxon>Ciliophora</taxon>
        <taxon>Intramacronucleata</taxon>
        <taxon>Oligohymenophorea</taxon>
        <taxon>Peniculida</taxon>
        <taxon>Parameciidae</taxon>
        <taxon>Paramecium</taxon>
    </lineage>
</organism>
<protein>
    <submittedName>
        <fullName evidence="1">Uncharacterized protein</fullName>
    </submittedName>
</protein>